<keyword evidence="2" id="KW-1185">Reference proteome</keyword>
<sequence length="114" mass="12817">MVQISKGQKEQDYVHPPAIPKTILNEIEDGFKKLSEPEFLRKCLGGQTQNANESFNNILWNISPKTGWKGLLFLMSNLDIVPGKNALSAAVIKGQLRIKEAEKQTEINSKKHED</sequence>
<dbReference type="OrthoDB" id="10037961at2759"/>
<name>A0A232F0T9_9HYME</name>
<dbReference type="Proteomes" id="UP000215335">
    <property type="component" value="Unassembled WGS sequence"/>
</dbReference>
<proteinExistence type="predicted"/>
<dbReference type="AlphaFoldDB" id="A0A232F0T9"/>
<evidence type="ECO:0000313" key="1">
    <source>
        <dbReference type="EMBL" id="OXU24294.1"/>
    </source>
</evidence>
<comment type="caution">
    <text evidence="1">The sequence shown here is derived from an EMBL/GenBank/DDBJ whole genome shotgun (WGS) entry which is preliminary data.</text>
</comment>
<organism evidence="1 2">
    <name type="scientific">Trichomalopsis sarcophagae</name>
    <dbReference type="NCBI Taxonomy" id="543379"/>
    <lineage>
        <taxon>Eukaryota</taxon>
        <taxon>Metazoa</taxon>
        <taxon>Ecdysozoa</taxon>
        <taxon>Arthropoda</taxon>
        <taxon>Hexapoda</taxon>
        <taxon>Insecta</taxon>
        <taxon>Pterygota</taxon>
        <taxon>Neoptera</taxon>
        <taxon>Endopterygota</taxon>
        <taxon>Hymenoptera</taxon>
        <taxon>Apocrita</taxon>
        <taxon>Proctotrupomorpha</taxon>
        <taxon>Chalcidoidea</taxon>
        <taxon>Pteromalidae</taxon>
        <taxon>Pteromalinae</taxon>
        <taxon>Trichomalopsis</taxon>
    </lineage>
</organism>
<evidence type="ECO:0000313" key="2">
    <source>
        <dbReference type="Proteomes" id="UP000215335"/>
    </source>
</evidence>
<reference evidence="1 2" key="1">
    <citation type="journal article" date="2017" name="Curr. Biol.">
        <title>The Evolution of Venom by Co-option of Single-Copy Genes.</title>
        <authorList>
            <person name="Martinson E.O."/>
            <person name="Mrinalini"/>
            <person name="Kelkar Y.D."/>
            <person name="Chang C.H."/>
            <person name="Werren J.H."/>
        </authorList>
    </citation>
    <scope>NUCLEOTIDE SEQUENCE [LARGE SCALE GENOMIC DNA]</scope>
    <source>
        <strain evidence="1 2">Alberta</strain>
        <tissue evidence="1">Whole body</tissue>
    </source>
</reference>
<protein>
    <submittedName>
        <fullName evidence="1">Uncharacterized protein</fullName>
    </submittedName>
</protein>
<dbReference type="EMBL" id="NNAY01001345">
    <property type="protein sequence ID" value="OXU24294.1"/>
    <property type="molecule type" value="Genomic_DNA"/>
</dbReference>
<gene>
    <name evidence="1" type="ORF">TSAR_006167</name>
</gene>
<accession>A0A232F0T9</accession>